<dbReference type="PROSITE" id="PS51176">
    <property type="entry name" value="PDH_ADH"/>
    <property type="match status" value="1"/>
</dbReference>
<dbReference type="Gene3D" id="3.40.50.720">
    <property type="entry name" value="NAD(P)-binding Rossmann-like Domain"/>
    <property type="match status" value="1"/>
</dbReference>
<dbReference type="EMBL" id="BMUT01000015">
    <property type="protein sequence ID" value="GGY03958.1"/>
    <property type="molecule type" value="Genomic_DNA"/>
</dbReference>
<comment type="similarity">
    <text evidence="1">Belongs to the prephenate/arogenate dehydrogenase family.</text>
</comment>
<dbReference type="PANTHER" id="PTHR21363:SF0">
    <property type="entry name" value="PREPHENATE DEHYDROGENASE [NADP(+)]"/>
    <property type="match status" value="1"/>
</dbReference>
<dbReference type="Gene3D" id="1.10.3660.10">
    <property type="entry name" value="6-phosphogluconate dehydrogenase C-terminal like domain"/>
    <property type="match status" value="1"/>
</dbReference>
<proteinExistence type="inferred from homology"/>
<dbReference type="NCBIfam" id="NF005112">
    <property type="entry name" value="PRK06545.2-4"/>
    <property type="match status" value="1"/>
</dbReference>
<gene>
    <name evidence="4" type="ORF">GCM10010324_58650</name>
</gene>
<sequence>MIRTMAVVGTGLIGTSVGLAVSRHGVTVHLMDEDETAARCAAALGAGILAAPAGPVDLAVLAVPPGRLGPVLAEQQLRGLARAYTDVASVKAAPERLVSAGLADAVSYIGGHPLAGREKSGPLAARADLFEDRSWVLTPSAGTSQETLNRALEMIALCGAVPVLMDSQAHDSAVALTSHVPHVVASLMAARLQHAPREAARLAGQGLRDVTRIAAGDARLWGDILQANAAAVAGVLRDLQADLSDLLAALDELPAAPAGEGSPGLARLVGLLDRGVAGMGVIQGRDGAPAAGPVRVRVALGDRPGELARLLASVADLGVGADDVTPRGGGPSGLEVELGVAPLRTEDVLRRLVREGFEADRADARVLTGVMP</sequence>
<keyword evidence="2" id="KW-0560">Oxidoreductase</keyword>
<dbReference type="Pfam" id="PF20463">
    <property type="entry name" value="PDH_C"/>
    <property type="match status" value="1"/>
</dbReference>
<dbReference type="SUPFAM" id="SSF48179">
    <property type="entry name" value="6-phosphogluconate dehydrogenase C-terminal domain-like"/>
    <property type="match status" value="1"/>
</dbReference>
<dbReference type="SUPFAM" id="SSF51735">
    <property type="entry name" value="NAD(P)-binding Rossmann-fold domains"/>
    <property type="match status" value="1"/>
</dbReference>
<protein>
    <submittedName>
        <fullName evidence="4">Prephenate dehydrogenase</fullName>
    </submittedName>
</protein>
<name>A0ABQ2Z6C0_9ACTN</name>
<dbReference type="InterPro" id="IPR046826">
    <property type="entry name" value="PDH_N"/>
</dbReference>
<evidence type="ECO:0000313" key="5">
    <source>
        <dbReference type="Proteomes" id="UP000659223"/>
    </source>
</evidence>
<reference evidence="5" key="1">
    <citation type="journal article" date="2019" name="Int. J. Syst. Evol. Microbiol.">
        <title>The Global Catalogue of Microorganisms (GCM) 10K type strain sequencing project: providing services to taxonomists for standard genome sequencing and annotation.</title>
        <authorList>
            <consortium name="The Broad Institute Genomics Platform"/>
            <consortium name="The Broad Institute Genome Sequencing Center for Infectious Disease"/>
            <person name="Wu L."/>
            <person name="Ma J."/>
        </authorList>
    </citation>
    <scope>NUCLEOTIDE SEQUENCE [LARGE SCALE GENOMIC DNA]</scope>
    <source>
        <strain evidence="5">JCM 4586</strain>
    </source>
</reference>
<accession>A0ABQ2Z6C0</accession>
<feature type="domain" description="Prephenate/arogenate dehydrogenase" evidence="3">
    <location>
        <begin position="3"/>
        <end position="287"/>
    </location>
</feature>
<evidence type="ECO:0000259" key="3">
    <source>
        <dbReference type="PROSITE" id="PS51176"/>
    </source>
</evidence>
<evidence type="ECO:0000313" key="4">
    <source>
        <dbReference type="EMBL" id="GGY03958.1"/>
    </source>
</evidence>
<dbReference type="InterPro" id="IPR008927">
    <property type="entry name" value="6-PGluconate_DH-like_C_sf"/>
</dbReference>
<keyword evidence="5" id="KW-1185">Reference proteome</keyword>
<dbReference type="PANTHER" id="PTHR21363">
    <property type="entry name" value="PREPHENATE DEHYDROGENASE"/>
    <property type="match status" value="1"/>
</dbReference>
<dbReference type="InterPro" id="IPR046825">
    <property type="entry name" value="PDH_C"/>
</dbReference>
<organism evidence="4 5">
    <name type="scientific">Streptomyces hiroshimensis</name>
    <dbReference type="NCBI Taxonomy" id="66424"/>
    <lineage>
        <taxon>Bacteria</taxon>
        <taxon>Bacillati</taxon>
        <taxon>Actinomycetota</taxon>
        <taxon>Actinomycetes</taxon>
        <taxon>Kitasatosporales</taxon>
        <taxon>Streptomycetaceae</taxon>
        <taxon>Streptomyces</taxon>
    </lineage>
</organism>
<dbReference type="InterPro" id="IPR003099">
    <property type="entry name" value="Prephen_DH"/>
</dbReference>
<evidence type="ECO:0000256" key="1">
    <source>
        <dbReference type="ARBA" id="ARBA00007964"/>
    </source>
</evidence>
<dbReference type="Pfam" id="PF02153">
    <property type="entry name" value="PDH_N"/>
    <property type="match status" value="1"/>
</dbReference>
<dbReference type="InterPro" id="IPR036291">
    <property type="entry name" value="NAD(P)-bd_dom_sf"/>
</dbReference>
<comment type="caution">
    <text evidence="4">The sequence shown here is derived from an EMBL/GenBank/DDBJ whole genome shotgun (WGS) entry which is preliminary data.</text>
</comment>
<evidence type="ECO:0000256" key="2">
    <source>
        <dbReference type="ARBA" id="ARBA00023002"/>
    </source>
</evidence>
<dbReference type="InterPro" id="IPR050812">
    <property type="entry name" value="Preph/Arog_dehydrog"/>
</dbReference>
<dbReference type="Proteomes" id="UP000659223">
    <property type="component" value="Unassembled WGS sequence"/>
</dbReference>